<dbReference type="SUPFAM" id="SSF55469">
    <property type="entry name" value="FMN-dependent nitroreductase-like"/>
    <property type="match status" value="1"/>
</dbReference>
<comment type="similarity">
    <text evidence="1">Belongs to the nitroreductase family.</text>
</comment>
<reference evidence="5" key="1">
    <citation type="submission" date="2020-09" db="EMBL/GenBank/DDBJ databases">
        <title>A novel bacterium of genus Paenibacillus, isolated from South China Sea.</title>
        <authorList>
            <person name="Huang H."/>
            <person name="Mo K."/>
            <person name="Hu Y."/>
        </authorList>
    </citation>
    <scope>NUCLEOTIDE SEQUENCE</scope>
    <source>
        <strain evidence="5">IB182493</strain>
    </source>
</reference>
<gene>
    <name evidence="5" type="ORF">IDH41_04695</name>
</gene>
<evidence type="ECO:0000256" key="2">
    <source>
        <dbReference type="ARBA" id="ARBA00022857"/>
    </source>
</evidence>
<keyword evidence="3" id="KW-0560">Oxidoreductase</keyword>
<comment type="caution">
    <text evidence="5">The sequence shown here is derived from an EMBL/GenBank/DDBJ whole genome shotgun (WGS) entry which is preliminary data.</text>
</comment>
<evidence type="ECO:0000256" key="3">
    <source>
        <dbReference type="ARBA" id="ARBA00023002"/>
    </source>
</evidence>
<dbReference type="AlphaFoldDB" id="A0A927CIT6"/>
<keyword evidence="6" id="KW-1185">Reference proteome</keyword>
<dbReference type="EMBL" id="JACXIY010000006">
    <property type="protein sequence ID" value="MBD2867867.1"/>
    <property type="molecule type" value="Genomic_DNA"/>
</dbReference>
<sequence length="221" mass="24878">MTTKEEILQAFRFRHACKEFDGGKKISEEDFGFILETWRLSPTSFGFEPGKLLILQNAELRQKLLPVTWGARRTLPTASHFVIILAREAQALAPDSGHIAHMMNDIQQLPEEVGQGKKAMYRKFLEHDFRIADNEEAVFGWAARQTYIALGNMMTAAAQIGIDSCPIEGFEKAAVESLLTEEGVLNDAEFGVACMVAFGYRIKEPREKTRQPLEQSVAWVD</sequence>
<dbReference type="RefSeq" id="WP_190858755.1">
    <property type="nucleotide sequence ID" value="NZ_JACXIY010000006.1"/>
</dbReference>
<accession>A0A927CIT6</accession>
<dbReference type="CDD" id="cd02149">
    <property type="entry name" value="NfsB-like"/>
    <property type="match status" value="1"/>
</dbReference>
<protein>
    <submittedName>
        <fullName evidence="5">NAD(P)H-dependent oxidoreductase</fullName>
    </submittedName>
</protein>
<dbReference type="Pfam" id="PF00881">
    <property type="entry name" value="Nitroreductase"/>
    <property type="match status" value="1"/>
</dbReference>
<evidence type="ECO:0000256" key="1">
    <source>
        <dbReference type="ARBA" id="ARBA00007118"/>
    </source>
</evidence>
<evidence type="ECO:0000313" key="5">
    <source>
        <dbReference type="EMBL" id="MBD2867867.1"/>
    </source>
</evidence>
<dbReference type="InterPro" id="IPR000415">
    <property type="entry name" value="Nitroreductase-like"/>
</dbReference>
<dbReference type="InterPro" id="IPR029479">
    <property type="entry name" value="Nitroreductase"/>
</dbReference>
<dbReference type="InterPro" id="IPR033878">
    <property type="entry name" value="NfsB-like"/>
</dbReference>
<feature type="domain" description="Nitroreductase" evidence="4">
    <location>
        <begin position="12"/>
        <end position="200"/>
    </location>
</feature>
<organism evidence="5 6">
    <name type="scientific">Paenibacillus arenilitoris</name>
    <dbReference type="NCBI Taxonomy" id="2772299"/>
    <lineage>
        <taxon>Bacteria</taxon>
        <taxon>Bacillati</taxon>
        <taxon>Bacillota</taxon>
        <taxon>Bacilli</taxon>
        <taxon>Bacillales</taxon>
        <taxon>Paenibacillaceae</taxon>
        <taxon>Paenibacillus</taxon>
    </lineage>
</organism>
<evidence type="ECO:0000259" key="4">
    <source>
        <dbReference type="Pfam" id="PF00881"/>
    </source>
</evidence>
<evidence type="ECO:0000313" key="6">
    <source>
        <dbReference type="Proteomes" id="UP000632125"/>
    </source>
</evidence>
<dbReference type="Proteomes" id="UP000632125">
    <property type="component" value="Unassembled WGS sequence"/>
</dbReference>
<dbReference type="PANTHER" id="PTHR43673">
    <property type="entry name" value="NAD(P)H NITROREDUCTASE YDGI-RELATED"/>
    <property type="match status" value="1"/>
</dbReference>
<dbReference type="Gene3D" id="3.40.109.10">
    <property type="entry name" value="NADH Oxidase"/>
    <property type="match status" value="1"/>
</dbReference>
<keyword evidence="2" id="KW-0521">NADP</keyword>
<dbReference type="GO" id="GO:0016491">
    <property type="term" value="F:oxidoreductase activity"/>
    <property type="evidence" value="ECO:0007669"/>
    <property type="project" value="UniProtKB-KW"/>
</dbReference>
<dbReference type="PANTHER" id="PTHR43673:SF10">
    <property type="entry name" value="NADH DEHYDROGENASE_NAD(P)H NITROREDUCTASE XCC3605-RELATED"/>
    <property type="match status" value="1"/>
</dbReference>
<name>A0A927CIT6_9BACL</name>
<proteinExistence type="inferred from homology"/>